<dbReference type="PANTHER" id="PTHR43610:SF1">
    <property type="entry name" value="N-ACETYLTRANSFERASE DOMAIN-CONTAINING PROTEIN"/>
    <property type="match status" value="1"/>
</dbReference>
<dbReference type="GO" id="GO:0016747">
    <property type="term" value="F:acyltransferase activity, transferring groups other than amino-acyl groups"/>
    <property type="evidence" value="ECO:0007669"/>
    <property type="project" value="InterPro"/>
</dbReference>
<accession>A0A1V3U528</accession>
<dbReference type="STRING" id="238.BBD35_02365"/>
<dbReference type="Pfam" id="PF13302">
    <property type="entry name" value="Acetyltransf_3"/>
    <property type="match status" value="1"/>
</dbReference>
<evidence type="ECO:0000313" key="2">
    <source>
        <dbReference type="EMBL" id="OOH98017.1"/>
    </source>
</evidence>
<dbReference type="PANTHER" id="PTHR43610">
    <property type="entry name" value="BLL6696 PROTEIN"/>
    <property type="match status" value="1"/>
</dbReference>
<dbReference type="SUPFAM" id="SSF55729">
    <property type="entry name" value="Acyl-CoA N-acyltransferases (Nat)"/>
    <property type="match status" value="1"/>
</dbReference>
<proteinExistence type="predicted"/>
<dbReference type="InterPro" id="IPR000182">
    <property type="entry name" value="GNAT_dom"/>
</dbReference>
<dbReference type="AlphaFoldDB" id="A0A1V3U528"/>
<dbReference type="RefSeq" id="WP_069215486.1">
    <property type="nucleotide sequence ID" value="NZ_CP016378.1"/>
</dbReference>
<protein>
    <submittedName>
        <fullName evidence="2">GNAT family N-acetyltransferase</fullName>
    </submittedName>
</protein>
<dbReference type="EMBL" id="MPOG01000001">
    <property type="protein sequence ID" value="OOH98017.1"/>
    <property type="molecule type" value="Genomic_DNA"/>
</dbReference>
<feature type="domain" description="N-acetyltransferase" evidence="1">
    <location>
        <begin position="15"/>
        <end position="158"/>
    </location>
</feature>
<gene>
    <name evidence="2" type="ORF">BMF97_01745</name>
</gene>
<reference evidence="2 3" key="1">
    <citation type="submission" date="2016-11" db="EMBL/GenBank/DDBJ databases">
        <title>Genome sequence and comparative genomic analysis of clinical strain Elizabethkingia meningoseptica 61421 PRCM.</title>
        <authorList>
            <person name="Wang M."/>
            <person name="Hu S."/>
            <person name="Cao L."/>
            <person name="Jiang T."/>
            <person name="Zhou Y."/>
            <person name="Ming D."/>
        </authorList>
    </citation>
    <scope>NUCLEOTIDE SEQUENCE [LARGE SCALE GENOMIC DNA]</scope>
    <source>
        <strain evidence="2 3">61421 PRCM</strain>
    </source>
</reference>
<dbReference type="OrthoDB" id="9795199at2"/>
<evidence type="ECO:0000313" key="3">
    <source>
        <dbReference type="Proteomes" id="UP000188947"/>
    </source>
</evidence>
<dbReference type="InterPro" id="IPR016181">
    <property type="entry name" value="Acyl_CoA_acyltransferase"/>
</dbReference>
<comment type="caution">
    <text evidence="2">The sequence shown here is derived from an EMBL/GenBank/DDBJ whole genome shotgun (WGS) entry which is preliminary data.</text>
</comment>
<organism evidence="2 3">
    <name type="scientific">Elizabethkingia meningoseptica</name>
    <name type="common">Chryseobacterium meningosepticum</name>
    <dbReference type="NCBI Taxonomy" id="238"/>
    <lineage>
        <taxon>Bacteria</taxon>
        <taxon>Pseudomonadati</taxon>
        <taxon>Bacteroidota</taxon>
        <taxon>Flavobacteriia</taxon>
        <taxon>Flavobacteriales</taxon>
        <taxon>Weeksellaceae</taxon>
        <taxon>Elizabethkingia</taxon>
    </lineage>
</organism>
<sequence>MKLNFNKEYILENERVLLSPMKEDDFNRLLEFSENEPEIWDYSTLYSYAAGKDNLKKYIDFALDSREKNLAYPFIVYDKLKNRVAGSTRFYNINLDQKILEIGYTWYGKDFQGTGLNKNCKYLLLEFAFDILEMERVGFIADNSNQKSIMAMKSIGCQVEGVLRNNVVKKNGSRRDSIILSILKNEWLDSVKEHLANKIK</sequence>
<keyword evidence="3" id="KW-1185">Reference proteome</keyword>
<evidence type="ECO:0000259" key="1">
    <source>
        <dbReference type="Pfam" id="PF13302"/>
    </source>
</evidence>
<name>A0A1V3U528_ELIME</name>
<keyword evidence="2" id="KW-0808">Transferase</keyword>
<dbReference type="Gene3D" id="3.40.630.30">
    <property type="match status" value="1"/>
</dbReference>
<dbReference type="Proteomes" id="UP000188947">
    <property type="component" value="Unassembled WGS sequence"/>
</dbReference>